<evidence type="ECO:0000313" key="5">
    <source>
        <dbReference type="Proteomes" id="UP000821853"/>
    </source>
</evidence>
<dbReference type="Proteomes" id="UP000821853">
    <property type="component" value="Unassembled WGS sequence"/>
</dbReference>
<dbReference type="VEuPathDB" id="VectorBase:HLOH_054057"/>
<accession>A0A9J6H9F2</accession>
<proteinExistence type="predicted"/>
<protein>
    <recommendedName>
        <fullName evidence="3">CCHC-type domain-containing protein</fullName>
    </recommendedName>
</protein>
<feature type="region of interest" description="Disordered" evidence="2">
    <location>
        <begin position="241"/>
        <end position="261"/>
    </location>
</feature>
<evidence type="ECO:0000256" key="1">
    <source>
        <dbReference type="PROSITE-ProRule" id="PRU00047"/>
    </source>
</evidence>
<gene>
    <name evidence="4" type="ORF">HPB48_024572</name>
</gene>
<evidence type="ECO:0000259" key="3">
    <source>
        <dbReference type="PROSITE" id="PS50158"/>
    </source>
</evidence>
<dbReference type="GO" id="GO:0008270">
    <property type="term" value="F:zinc ion binding"/>
    <property type="evidence" value="ECO:0007669"/>
    <property type="project" value="UniProtKB-KW"/>
</dbReference>
<evidence type="ECO:0000256" key="2">
    <source>
        <dbReference type="SAM" id="MobiDB-lite"/>
    </source>
</evidence>
<feature type="domain" description="CCHC-type" evidence="3">
    <location>
        <begin position="689"/>
        <end position="703"/>
    </location>
</feature>
<name>A0A9J6H9F2_HAELO</name>
<dbReference type="InterPro" id="IPR001878">
    <property type="entry name" value="Znf_CCHC"/>
</dbReference>
<dbReference type="GO" id="GO:0003676">
    <property type="term" value="F:nucleic acid binding"/>
    <property type="evidence" value="ECO:0007669"/>
    <property type="project" value="InterPro"/>
</dbReference>
<keyword evidence="1" id="KW-0862">Zinc</keyword>
<dbReference type="AlphaFoldDB" id="A0A9J6H9F2"/>
<organism evidence="4 5">
    <name type="scientific">Haemaphysalis longicornis</name>
    <name type="common">Bush tick</name>
    <dbReference type="NCBI Taxonomy" id="44386"/>
    <lineage>
        <taxon>Eukaryota</taxon>
        <taxon>Metazoa</taxon>
        <taxon>Ecdysozoa</taxon>
        <taxon>Arthropoda</taxon>
        <taxon>Chelicerata</taxon>
        <taxon>Arachnida</taxon>
        <taxon>Acari</taxon>
        <taxon>Parasitiformes</taxon>
        <taxon>Ixodida</taxon>
        <taxon>Ixodoidea</taxon>
        <taxon>Ixodidae</taxon>
        <taxon>Haemaphysalinae</taxon>
        <taxon>Haemaphysalis</taxon>
    </lineage>
</organism>
<sequence>MSQDRDGQSLIPSSPPLTLPTPGAVHIKIEPLEGPPLPPTPLTRFLYPEATTSNGNSPGQTLIQPGHVQLVPGSSPLPVSPCRFQEPYRPSSSRNSYALNVQHDGYHALQNSFEACAQLVKPKMEPSDPDDPLCAMPNEAHSCGGSVGEPEAVRTTTPNIGHIIGPEASAAGSAAAVNVGVPHYENSTLRTGSPPAAQMHEYGDDELSEALRQTRVRGGLLSTTQLPCESEENEYDGVFSHNSVNESTTNLSDLPRQPGEKENFGGYGRARLCVDSPRLRYCGNESECNQRSHSSFQNNLDINVFQSTAQRVECCERPTDSDRSALYSPRIIQKYFEENNEGCLRYSCQQGLRRPVSSVWQEVYESEGRRGFQVTSQNWQSAQLHQGTHNPYEHERNESSLPPEQNGLHRHLPEFSNPSETLERNRCLKASCWAQLRTDIGFNHEPFSPEHTEPSNSLQNQSEREFPCFIPDHRGLTQRKHSAFRHDNPRHTYRRWAEHRLNNTEDNKCPKTFDRNFILSHNIDYATRVPVLVQPKDNQSSVKIDPAYLFASIVKLLCEPPSHFRGIGNRRWLLNVHSIRSVIRLLFCERLCGIQVKVTVPDSFRKNCGIIKGVSETYGDGEILTCLNPQGVLHAQRAVIFDDDGTVGFTQTTTDKVLLTFEQSRQRPQKVQLGASWHTVSDFNDRPARCFKCQRLGHVSRHCLASLRCKQCCGHHDITDCQNGHQRRCCANCGGPHYPSYKGCPAYAKARRRANSFVLGRCGVVLEYAANVMISRELNGLKRFEMRNGLGTVDLPGALISESGVPLFSCSGTLGGSNEFFSKYPEMSLLKGLKFRAHTITKRVFLYKTICFTDLWRTVPHRHLNRPTHRVASNSV</sequence>
<dbReference type="OrthoDB" id="10069609at2759"/>
<evidence type="ECO:0000313" key="4">
    <source>
        <dbReference type="EMBL" id="KAH9383357.1"/>
    </source>
</evidence>
<comment type="caution">
    <text evidence="4">The sequence shown here is derived from an EMBL/GenBank/DDBJ whole genome shotgun (WGS) entry which is preliminary data.</text>
</comment>
<feature type="region of interest" description="Disordered" evidence="2">
    <location>
        <begin position="1"/>
        <end position="42"/>
    </location>
</feature>
<keyword evidence="1" id="KW-0863">Zinc-finger</keyword>
<feature type="compositionally biased region" description="Polar residues" evidence="2">
    <location>
        <begin position="241"/>
        <end position="252"/>
    </location>
</feature>
<keyword evidence="1" id="KW-0479">Metal-binding</keyword>
<reference evidence="4 5" key="1">
    <citation type="journal article" date="2020" name="Cell">
        <title>Large-Scale Comparative Analyses of Tick Genomes Elucidate Their Genetic Diversity and Vector Capacities.</title>
        <authorList>
            <consortium name="Tick Genome and Microbiome Consortium (TIGMIC)"/>
            <person name="Jia N."/>
            <person name="Wang J."/>
            <person name="Shi W."/>
            <person name="Du L."/>
            <person name="Sun Y."/>
            <person name="Zhan W."/>
            <person name="Jiang J.F."/>
            <person name="Wang Q."/>
            <person name="Zhang B."/>
            <person name="Ji P."/>
            <person name="Bell-Sakyi L."/>
            <person name="Cui X.M."/>
            <person name="Yuan T.T."/>
            <person name="Jiang B.G."/>
            <person name="Yang W.F."/>
            <person name="Lam T.T."/>
            <person name="Chang Q.C."/>
            <person name="Ding S.J."/>
            <person name="Wang X.J."/>
            <person name="Zhu J.G."/>
            <person name="Ruan X.D."/>
            <person name="Zhao L."/>
            <person name="Wei J.T."/>
            <person name="Ye R.Z."/>
            <person name="Que T.C."/>
            <person name="Du C.H."/>
            <person name="Zhou Y.H."/>
            <person name="Cheng J.X."/>
            <person name="Dai P.F."/>
            <person name="Guo W.B."/>
            <person name="Han X.H."/>
            <person name="Huang E.J."/>
            <person name="Li L.F."/>
            <person name="Wei W."/>
            <person name="Gao Y.C."/>
            <person name="Liu J.Z."/>
            <person name="Shao H.Z."/>
            <person name="Wang X."/>
            <person name="Wang C.C."/>
            <person name="Yang T.C."/>
            <person name="Huo Q.B."/>
            <person name="Li W."/>
            <person name="Chen H.Y."/>
            <person name="Chen S.E."/>
            <person name="Zhou L.G."/>
            <person name="Ni X.B."/>
            <person name="Tian J.H."/>
            <person name="Sheng Y."/>
            <person name="Liu T."/>
            <person name="Pan Y.S."/>
            <person name="Xia L.Y."/>
            <person name="Li J."/>
            <person name="Zhao F."/>
            <person name="Cao W.C."/>
        </authorList>
    </citation>
    <scope>NUCLEOTIDE SEQUENCE [LARGE SCALE GENOMIC DNA]</scope>
    <source>
        <strain evidence="4">HaeL-2018</strain>
    </source>
</reference>
<dbReference type="EMBL" id="JABSTR010001062">
    <property type="protein sequence ID" value="KAH9383357.1"/>
    <property type="molecule type" value="Genomic_DNA"/>
</dbReference>
<keyword evidence="5" id="KW-1185">Reference proteome</keyword>
<dbReference type="PROSITE" id="PS50158">
    <property type="entry name" value="ZF_CCHC"/>
    <property type="match status" value="1"/>
</dbReference>